<evidence type="ECO:0000256" key="7">
    <source>
        <dbReference type="ARBA" id="ARBA00048594"/>
    </source>
</evidence>
<accession>A0A830HTL1</accession>
<dbReference type="Gene3D" id="3.30.63.10">
    <property type="entry name" value="Guanylate Kinase phosphate binding domain"/>
    <property type="match status" value="1"/>
</dbReference>
<organism evidence="11 12">
    <name type="scientific">Pycnococcus provasolii</name>
    <dbReference type="NCBI Taxonomy" id="41880"/>
    <lineage>
        <taxon>Eukaryota</taxon>
        <taxon>Viridiplantae</taxon>
        <taxon>Chlorophyta</taxon>
        <taxon>Pseudoscourfieldiophyceae</taxon>
        <taxon>Pseudoscourfieldiales</taxon>
        <taxon>Pycnococcaceae</taxon>
        <taxon>Pycnococcus</taxon>
    </lineage>
</organism>
<dbReference type="PANTHER" id="PTHR23117:SF13">
    <property type="entry name" value="GUANYLATE KINASE"/>
    <property type="match status" value="1"/>
</dbReference>
<dbReference type="EMBL" id="BNJQ01000027">
    <property type="protein sequence ID" value="GHP10023.1"/>
    <property type="molecule type" value="Genomic_DNA"/>
</dbReference>
<evidence type="ECO:0000313" key="11">
    <source>
        <dbReference type="EMBL" id="GHP10023.1"/>
    </source>
</evidence>
<dbReference type="FunFam" id="3.40.50.300:FF:000776">
    <property type="entry name" value="Guanylate kinase 2"/>
    <property type="match status" value="1"/>
</dbReference>
<evidence type="ECO:0000256" key="4">
    <source>
        <dbReference type="ARBA" id="ARBA00022741"/>
    </source>
</evidence>
<dbReference type="Gene3D" id="3.40.50.300">
    <property type="entry name" value="P-loop containing nucleotide triphosphate hydrolases"/>
    <property type="match status" value="1"/>
</dbReference>
<gene>
    <name evidence="11" type="ORF">PPROV_000875600</name>
</gene>
<dbReference type="InterPro" id="IPR020590">
    <property type="entry name" value="Guanylate_kinase_CS"/>
</dbReference>
<proteinExistence type="inferred from homology"/>
<dbReference type="EC" id="2.7.4.8" evidence="2"/>
<keyword evidence="6" id="KW-0067">ATP-binding</keyword>
<comment type="caution">
    <text evidence="11">The sequence shown here is derived from an EMBL/GenBank/DDBJ whole genome shotgun (WGS) entry which is preliminary data.</text>
</comment>
<evidence type="ECO:0000256" key="5">
    <source>
        <dbReference type="ARBA" id="ARBA00022777"/>
    </source>
</evidence>
<dbReference type="OrthoDB" id="6334211at2759"/>
<comment type="similarity">
    <text evidence="1">Belongs to the guanylate kinase family.</text>
</comment>
<dbReference type="SMART" id="SM00072">
    <property type="entry name" value="GuKc"/>
    <property type="match status" value="1"/>
</dbReference>
<evidence type="ECO:0000256" key="9">
    <source>
        <dbReference type="ARBA" id="ARBA00081967"/>
    </source>
</evidence>
<dbReference type="CDD" id="cd00071">
    <property type="entry name" value="GMPK"/>
    <property type="match status" value="1"/>
</dbReference>
<dbReference type="InterPro" id="IPR017665">
    <property type="entry name" value="Guanylate_kinase"/>
</dbReference>
<keyword evidence="12" id="KW-1185">Reference proteome</keyword>
<evidence type="ECO:0000259" key="10">
    <source>
        <dbReference type="PROSITE" id="PS50052"/>
    </source>
</evidence>
<keyword evidence="4" id="KW-0547">Nucleotide-binding</keyword>
<reference evidence="11" key="1">
    <citation type="submission" date="2020-10" db="EMBL/GenBank/DDBJ databases">
        <title>Unveiling of a novel bifunctional photoreceptor, Dualchrome1, isolated from a cosmopolitan green alga.</title>
        <authorList>
            <person name="Suzuki S."/>
            <person name="Kawachi M."/>
        </authorList>
    </citation>
    <scope>NUCLEOTIDE SEQUENCE</scope>
    <source>
        <strain evidence="11">NIES 2893</strain>
    </source>
</reference>
<dbReference type="GO" id="GO:0005829">
    <property type="term" value="C:cytosol"/>
    <property type="evidence" value="ECO:0007669"/>
    <property type="project" value="TreeGrafter"/>
</dbReference>
<evidence type="ECO:0000256" key="2">
    <source>
        <dbReference type="ARBA" id="ARBA00012961"/>
    </source>
</evidence>
<dbReference type="GO" id="GO:0004385">
    <property type="term" value="F:GMP kinase activity"/>
    <property type="evidence" value="ECO:0007669"/>
    <property type="project" value="UniProtKB-EC"/>
</dbReference>
<keyword evidence="5 11" id="KW-0418">Kinase</keyword>
<dbReference type="InterPro" id="IPR027417">
    <property type="entry name" value="P-loop_NTPase"/>
</dbReference>
<comment type="catalytic activity">
    <reaction evidence="7">
        <text>GMP + ATP = GDP + ADP</text>
        <dbReference type="Rhea" id="RHEA:20780"/>
        <dbReference type="ChEBI" id="CHEBI:30616"/>
        <dbReference type="ChEBI" id="CHEBI:58115"/>
        <dbReference type="ChEBI" id="CHEBI:58189"/>
        <dbReference type="ChEBI" id="CHEBI:456216"/>
        <dbReference type="EC" id="2.7.4.8"/>
    </reaction>
</comment>
<dbReference type="NCBIfam" id="TIGR03263">
    <property type="entry name" value="guanyl_kin"/>
    <property type="match status" value="1"/>
</dbReference>
<protein>
    <recommendedName>
        <fullName evidence="8">Guanylate kinase 1</fullName>
        <ecNumber evidence="2">2.7.4.8</ecNumber>
    </recommendedName>
    <alternativeName>
        <fullName evidence="9">GMP kinase 1</fullName>
    </alternativeName>
</protein>
<dbReference type="PROSITE" id="PS00856">
    <property type="entry name" value="GUANYLATE_KINASE_1"/>
    <property type="match status" value="1"/>
</dbReference>
<name>A0A830HTL1_9CHLO</name>
<dbReference type="HAMAP" id="MF_00328">
    <property type="entry name" value="Guanylate_kinase"/>
    <property type="match status" value="1"/>
</dbReference>
<dbReference type="AlphaFoldDB" id="A0A830HTL1"/>
<dbReference type="GO" id="GO:0005524">
    <property type="term" value="F:ATP binding"/>
    <property type="evidence" value="ECO:0007669"/>
    <property type="project" value="UniProtKB-KW"/>
</dbReference>
<dbReference type="Pfam" id="PF00625">
    <property type="entry name" value="Guanylate_kin"/>
    <property type="match status" value="1"/>
</dbReference>
<dbReference type="SUPFAM" id="SSF52540">
    <property type="entry name" value="P-loop containing nucleoside triphosphate hydrolases"/>
    <property type="match status" value="1"/>
</dbReference>
<sequence length="204" mass="21572">MPPLPLVVCGPSGVGKGTIIELVMKAHASLFGFSVSHTTRQPRPGEEDGVHYHFRPLEEVQKAVDSGEFLEHANVHGNIYGTSKASVAKVTDSGRCCILDIDVQGARQVRAALGNDAVFVFVKPPSMEELEARLRGRGTETEEQVKKRLGNAAGEIAAVEETLNGSPLFDHVVVNTNLDAASKSVETIALGAARGEPAAIPVVA</sequence>
<dbReference type="InterPro" id="IPR008144">
    <property type="entry name" value="Guanylate_kin-like_dom"/>
</dbReference>
<feature type="domain" description="Guanylate kinase-like" evidence="10">
    <location>
        <begin position="3"/>
        <end position="190"/>
    </location>
</feature>
<evidence type="ECO:0000313" key="12">
    <source>
        <dbReference type="Proteomes" id="UP000660262"/>
    </source>
</evidence>
<dbReference type="Proteomes" id="UP000660262">
    <property type="component" value="Unassembled WGS sequence"/>
</dbReference>
<evidence type="ECO:0000256" key="1">
    <source>
        <dbReference type="ARBA" id="ARBA00005790"/>
    </source>
</evidence>
<evidence type="ECO:0000256" key="6">
    <source>
        <dbReference type="ARBA" id="ARBA00022840"/>
    </source>
</evidence>
<dbReference type="PROSITE" id="PS50052">
    <property type="entry name" value="GUANYLATE_KINASE_2"/>
    <property type="match status" value="1"/>
</dbReference>
<dbReference type="FunFam" id="3.30.63.10:FF:000002">
    <property type="entry name" value="Guanylate kinase 1"/>
    <property type="match status" value="1"/>
</dbReference>
<dbReference type="PANTHER" id="PTHR23117">
    <property type="entry name" value="GUANYLATE KINASE-RELATED"/>
    <property type="match status" value="1"/>
</dbReference>
<evidence type="ECO:0000256" key="8">
    <source>
        <dbReference type="ARBA" id="ARBA00067520"/>
    </source>
</evidence>
<evidence type="ECO:0000256" key="3">
    <source>
        <dbReference type="ARBA" id="ARBA00022679"/>
    </source>
</evidence>
<dbReference type="InterPro" id="IPR008145">
    <property type="entry name" value="GK/Ca_channel_bsu"/>
</dbReference>
<keyword evidence="3" id="KW-0808">Transferase</keyword>